<organism evidence="3 4">
    <name type="scientific">Sphingosinicella rhizophila</name>
    <dbReference type="NCBI Taxonomy" id="3050082"/>
    <lineage>
        <taxon>Bacteria</taxon>
        <taxon>Pseudomonadati</taxon>
        <taxon>Pseudomonadota</taxon>
        <taxon>Alphaproteobacteria</taxon>
        <taxon>Sphingomonadales</taxon>
        <taxon>Sphingosinicellaceae</taxon>
        <taxon>Sphingosinicella</taxon>
    </lineage>
</organism>
<reference evidence="3 4" key="1">
    <citation type="submission" date="2023-05" db="EMBL/GenBank/DDBJ databases">
        <authorList>
            <person name="Guo Y."/>
        </authorList>
    </citation>
    <scope>NUCLEOTIDE SEQUENCE [LARGE SCALE GENOMIC DNA]</scope>
    <source>
        <strain evidence="3 4">GR2756</strain>
    </source>
</reference>
<dbReference type="RefSeq" id="WP_315728045.1">
    <property type="nucleotide sequence ID" value="NZ_JAVUPU010000010.1"/>
</dbReference>
<proteinExistence type="predicted"/>
<evidence type="ECO:0000313" key="4">
    <source>
        <dbReference type="Proteomes" id="UP001259572"/>
    </source>
</evidence>
<gene>
    <name evidence="3" type="ORF">RQX22_17030</name>
</gene>
<evidence type="ECO:0000313" key="3">
    <source>
        <dbReference type="EMBL" id="MDT9600668.1"/>
    </source>
</evidence>
<keyword evidence="2" id="KW-0472">Membrane</keyword>
<feature type="region of interest" description="Disordered" evidence="1">
    <location>
        <begin position="1"/>
        <end position="29"/>
    </location>
</feature>
<comment type="caution">
    <text evidence="3">The sequence shown here is derived from an EMBL/GenBank/DDBJ whole genome shotgun (WGS) entry which is preliminary data.</text>
</comment>
<dbReference type="Proteomes" id="UP001259572">
    <property type="component" value="Unassembled WGS sequence"/>
</dbReference>
<evidence type="ECO:0000256" key="1">
    <source>
        <dbReference type="SAM" id="MobiDB-lite"/>
    </source>
</evidence>
<protein>
    <submittedName>
        <fullName evidence="3">Uncharacterized protein</fullName>
    </submittedName>
</protein>
<keyword evidence="4" id="KW-1185">Reference proteome</keyword>
<name>A0ABU3QBA9_9SPHN</name>
<keyword evidence="2" id="KW-0812">Transmembrane</keyword>
<accession>A0ABU3QBA9</accession>
<keyword evidence="2" id="KW-1133">Transmembrane helix</keyword>
<feature type="transmembrane region" description="Helical" evidence="2">
    <location>
        <begin position="92"/>
        <end position="111"/>
    </location>
</feature>
<sequence>MKQANVVSVRDVPPADSAPSHYGDHQKRQRIEGLLRRYPETNEAETKEIISFLTTGSHLDVGLVSGSDPFKDKVTRFRAEHGSHFRLKLSEVALFLLFVGGPVAATAWRFLGSG</sequence>
<dbReference type="EMBL" id="JAVUPU010000010">
    <property type="protein sequence ID" value="MDT9600668.1"/>
    <property type="molecule type" value="Genomic_DNA"/>
</dbReference>
<evidence type="ECO:0000256" key="2">
    <source>
        <dbReference type="SAM" id="Phobius"/>
    </source>
</evidence>